<organism evidence="1 2">
    <name type="scientific">Rousettus aegyptiacus</name>
    <name type="common">Egyptian fruit bat</name>
    <name type="synonym">Pteropus aegyptiacus</name>
    <dbReference type="NCBI Taxonomy" id="9407"/>
    <lineage>
        <taxon>Eukaryota</taxon>
        <taxon>Metazoa</taxon>
        <taxon>Chordata</taxon>
        <taxon>Craniata</taxon>
        <taxon>Vertebrata</taxon>
        <taxon>Euteleostomi</taxon>
        <taxon>Mammalia</taxon>
        <taxon>Eutheria</taxon>
        <taxon>Laurasiatheria</taxon>
        <taxon>Chiroptera</taxon>
        <taxon>Yinpterochiroptera</taxon>
        <taxon>Pteropodoidea</taxon>
        <taxon>Pteropodidae</taxon>
        <taxon>Rousettinae</taxon>
        <taxon>Rousettus</taxon>
    </lineage>
</organism>
<evidence type="ECO:0000313" key="2">
    <source>
        <dbReference type="Proteomes" id="UP000593571"/>
    </source>
</evidence>
<dbReference type="Proteomes" id="UP000593571">
    <property type="component" value="Unassembled WGS sequence"/>
</dbReference>
<comment type="caution">
    <text evidence="1">The sequence shown here is derived from an EMBL/GenBank/DDBJ whole genome shotgun (WGS) entry which is preliminary data.</text>
</comment>
<sequence length="136" mass="14261">MCCFCFVPGVPVREVPLRGQRGGAVHRVCVSPDGVCGPRVRARTVLPHLQKRSELLRGDRGHPGRAGGEDGRVHRVSLHLRGGHVAHRAAGGVHAARVPADVGAAAPPACPAGGSCRRRKGMCFEASRTVGIKVSK</sequence>
<protein>
    <submittedName>
        <fullName evidence="1">von Willebrand factor C domain containing 2</fullName>
    </submittedName>
</protein>
<gene>
    <name evidence="1" type="ORF">HJG63_020560</name>
</gene>
<evidence type="ECO:0000313" key="1">
    <source>
        <dbReference type="EMBL" id="KAF6419699.1"/>
    </source>
</evidence>
<name>A0A7J8D9Q7_ROUAE</name>
<reference evidence="1 2" key="1">
    <citation type="journal article" date="2020" name="Nature">
        <title>Six reference-quality genomes reveal evolution of bat adaptations.</title>
        <authorList>
            <person name="Jebb D."/>
            <person name="Huang Z."/>
            <person name="Pippel M."/>
            <person name="Hughes G.M."/>
            <person name="Lavrichenko K."/>
            <person name="Devanna P."/>
            <person name="Winkler S."/>
            <person name="Jermiin L.S."/>
            <person name="Skirmuntt E.C."/>
            <person name="Katzourakis A."/>
            <person name="Burkitt-Gray L."/>
            <person name="Ray D.A."/>
            <person name="Sullivan K.A.M."/>
            <person name="Roscito J.G."/>
            <person name="Kirilenko B.M."/>
            <person name="Davalos L.M."/>
            <person name="Corthals A.P."/>
            <person name="Power M.L."/>
            <person name="Jones G."/>
            <person name="Ransome R.D."/>
            <person name="Dechmann D.K.N."/>
            <person name="Locatelli A.G."/>
            <person name="Puechmaille S.J."/>
            <person name="Fedrigo O."/>
            <person name="Jarvis E.D."/>
            <person name="Hiller M."/>
            <person name="Vernes S.C."/>
            <person name="Myers E.W."/>
            <person name="Teeling E.C."/>
        </authorList>
    </citation>
    <scope>NUCLEOTIDE SEQUENCE [LARGE SCALE GENOMIC DNA]</scope>
    <source>
        <strain evidence="1">MRouAeg1</strain>
        <tissue evidence="1">Muscle</tissue>
    </source>
</reference>
<dbReference type="EMBL" id="JACASE010000013">
    <property type="protein sequence ID" value="KAF6419699.1"/>
    <property type="molecule type" value="Genomic_DNA"/>
</dbReference>
<dbReference type="AlphaFoldDB" id="A0A7J8D9Q7"/>
<accession>A0A7J8D9Q7</accession>
<proteinExistence type="predicted"/>
<keyword evidence="2" id="KW-1185">Reference proteome</keyword>